<keyword evidence="1" id="KW-0472">Membrane</keyword>
<evidence type="ECO:0000256" key="1">
    <source>
        <dbReference type="SAM" id="Phobius"/>
    </source>
</evidence>
<gene>
    <name evidence="2" type="ORF">L1049_011845</name>
</gene>
<comment type="caution">
    <text evidence="2">The sequence shown here is derived from an EMBL/GenBank/DDBJ whole genome shotgun (WGS) entry which is preliminary data.</text>
</comment>
<protein>
    <submittedName>
        <fullName evidence="2">Uncharacterized protein</fullName>
    </submittedName>
</protein>
<organism evidence="2 3">
    <name type="scientific">Liquidambar formosana</name>
    <name type="common">Formosan gum</name>
    <dbReference type="NCBI Taxonomy" id="63359"/>
    <lineage>
        <taxon>Eukaryota</taxon>
        <taxon>Viridiplantae</taxon>
        <taxon>Streptophyta</taxon>
        <taxon>Embryophyta</taxon>
        <taxon>Tracheophyta</taxon>
        <taxon>Spermatophyta</taxon>
        <taxon>Magnoliopsida</taxon>
        <taxon>eudicotyledons</taxon>
        <taxon>Gunneridae</taxon>
        <taxon>Pentapetalae</taxon>
        <taxon>Saxifragales</taxon>
        <taxon>Altingiaceae</taxon>
        <taxon>Liquidambar</taxon>
    </lineage>
</organism>
<evidence type="ECO:0000313" key="3">
    <source>
        <dbReference type="Proteomes" id="UP001415857"/>
    </source>
</evidence>
<feature type="transmembrane region" description="Helical" evidence="1">
    <location>
        <begin position="6"/>
        <end position="24"/>
    </location>
</feature>
<dbReference type="EMBL" id="JBBPBK010000006">
    <property type="protein sequence ID" value="KAK9283596.1"/>
    <property type="molecule type" value="Genomic_DNA"/>
</dbReference>
<reference evidence="2 3" key="1">
    <citation type="journal article" date="2024" name="Plant J.">
        <title>Genome sequences and population genomics reveal climatic adaptation and genomic divergence between two closely related sweetgum species.</title>
        <authorList>
            <person name="Xu W.Q."/>
            <person name="Ren C.Q."/>
            <person name="Zhang X.Y."/>
            <person name="Comes H.P."/>
            <person name="Liu X.H."/>
            <person name="Li Y.G."/>
            <person name="Kettle C.J."/>
            <person name="Jalonen R."/>
            <person name="Gaisberger H."/>
            <person name="Ma Y.Z."/>
            <person name="Qiu Y.X."/>
        </authorList>
    </citation>
    <scope>NUCLEOTIDE SEQUENCE [LARGE SCALE GENOMIC DNA]</scope>
    <source>
        <strain evidence="2">Hangzhou</strain>
    </source>
</reference>
<sequence>MLLGAIPISTAAFLARGLYIFWLADHHGLHDLRLSTCKWKEIQVLNSHHHAMIHYSNAAMQVAVAIRKLTWDL</sequence>
<dbReference type="AlphaFoldDB" id="A0AAP0RS39"/>
<dbReference type="Proteomes" id="UP001415857">
    <property type="component" value="Unassembled WGS sequence"/>
</dbReference>
<keyword evidence="1" id="KW-0812">Transmembrane</keyword>
<accession>A0AAP0RS39</accession>
<keyword evidence="1" id="KW-1133">Transmembrane helix</keyword>
<keyword evidence="3" id="KW-1185">Reference proteome</keyword>
<name>A0AAP0RS39_LIQFO</name>
<proteinExistence type="predicted"/>
<evidence type="ECO:0000313" key="2">
    <source>
        <dbReference type="EMBL" id="KAK9283596.1"/>
    </source>
</evidence>